<dbReference type="RefSeq" id="XP_004031804.1">
    <property type="nucleotide sequence ID" value="XM_004031756.1"/>
</dbReference>
<reference evidence="2 3" key="1">
    <citation type="submission" date="2011-07" db="EMBL/GenBank/DDBJ databases">
        <authorList>
            <person name="Coyne R."/>
            <person name="Brami D."/>
            <person name="Johnson J."/>
            <person name="Hostetler J."/>
            <person name="Hannick L."/>
            <person name="Clark T."/>
            <person name="Cassidy-Hanley D."/>
            <person name="Inman J."/>
        </authorList>
    </citation>
    <scope>NUCLEOTIDE SEQUENCE [LARGE SCALE GENOMIC DNA]</scope>
    <source>
        <strain evidence="2 3">G5</strain>
    </source>
</reference>
<keyword evidence="1" id="KW-1133">Transmembrane helix</keyword>
<name>G0QX51_ICHMU</name>
<evidence type="ECO:0000313" key="2">
    <source>
        <dbReference type="EMBL" id="EGR30208.1"/>
    </source>
</evidence>
<dbReference type="GeneID" id="14906324"/>
<sequence length="177" mass="21977">MNNPNRQQQFRYKFQFLLQSILQSIQDFIKHPQQINKHAQIFLQFQLCMKQYQLSINFFFEEDISYFQRKFQYFLKAKKEKNVPFFLFFIIFFKLLLNHIHIQLFKFFNIIRLKILFFRKFSLNHHLLSISKFIQIHRIFNQDLLYILDVYSVLFALLCQNQSYLLILMCFSQFQIL</sequence>
<evidence type="ECO:0000256" key="1">
    <source>
        <dbReference type="SAM" id="Phobius"/>
    </source>
</evidence>
<dbReference type="Proteomes" id="UP000008983">
    <property type="component" value="Unassembled WGS sequence"/>
</dbReference>
<dbReference type="EMBL" id="GL984032">
    <property type="protein sequence ID" value="EGR30208.1"/>
    <property type="molecule type" value="Genomic_DNA"/>
</dbReference>
<gene>
    <name evidence="2" type="ORF">IMG5_137970</name>
</gene>
<keyword evidence="1" id="KW-0812">Transmembrane</keyword>
<evidence type="ECO:0000313" key="3">
    <source>
        <dbReference type="Proteomes" id="UP000008983"/>
    </source>
</evidence>
<keyword evidence="3" id="KW-1185">Reference proteome</keyword>
<keyword evidence="1" id="KW-0472">Membrane</keyword>
<dbReference type="InParanoid" id="G0QX51"/>
<dbReference type="AlphaFoldDB" id="G0QX51"/>
<protein>
    <recommendedName>
        <fullName evidence="4">Transmembrane protein</fullName>
    </recommendedName>
</protein>
<organism evidence="2 3">
    <name type="scientific">Ichthyophthirius multifiliis</name>
    <name type="common">White spot disease agent</name>
    <name type="synonym">Ich</name>
    <dbReference type="NCBI Taxonomy" id="5932"/>
    <lineage>
        <taxon>Eukaryota</taxon>
        <taxon>Sar</taxon>
        <taxon>Alveolata</taxon>
        <taxon>Ciliophora</taxon>
        <taxon>Intramacronucleata</taxon>
        <taxon>Oligohymenophorea</taxon>
        <taxon>Hymenostomatida</taxon>
        <taxon>Ophryoglenina</taxon>
        <taxon>Ichthyophthirius</taxon>
    </lineage>
</organism>
<accession>G0QX51</accession>
<feature type="transmembrane region" description="Helical" evidence="1">
    <location>
        <begin position="83"/>
        <end position="102"/>
    </location>
</feature>
<evidence type="ECO:0008006" key="4">
    <source>
        <dbReference type="Google" id="ProtNLM"/>
    </source>
</evidence>
<proteinExistence type="predicted"/>